<dbReference type="AlphaFoldDB" id="A0A0S4JMG9"/>
<dbReference type="SUPFAM" id="SSF56784">
    <property type="entry name" value="HAD-like"/>
    <property type="match status" value="1"/>
</dbReference>
<feature type="region of interest" description="Disordered" evidence="2">
    <location>
        <begin position="78"/>
        <end position="100"/>
    </location>
</feature>
<organism evidence="4 5">
    <name type="scientific">Bodo saltans</name>
    <name type="common">Flagellated protozoan</name>
    <dbReference type="NCBI Taxonomy" id="75058"/>
    <lineage>
        <taxon>Eukaryota</taxon>
        <taxon>Discoba</taxon>
        <taxon>Euglenozoa</taxon>
        <taxon>Kinetoplastea</taxon>
        <taxon>Metakinetoplastina</taxon>
        <taxon>Eubodonida</taxon>
        <taxon>Bodonidae</taxon>
        <taxon>Bodo</taxon>
    </lineage>
</organism>
<feature type="compositionally biased region" description="Low complexity" evidence="2">
    <location>
        <begin position="89"/>
        <end position="98"/>
    </location>
</feature>
<keyword evidence="1" id="KW-0496">Mitochondrion</keyword>
<dbReference type="Pfam" id="PF03031">
    <property type="entry name" value="NIF"/>
    <property type="match status" value="1"/>
</dbReference>
<reference evidence="5" key="1">
    <citation type="submission" date="2015-09" db="EMBL/GenBank/DDBJ databases">
        <authorList>
            <consortium name="Pathogen Informatics"/>
        </authorList>
    </citation>
    <scope>NUCLEOTIDE SEQUENCE [LARGE SCALE GENOMIC DNA]</scope>
    <source>
        <strain evidence="5">Lake Konstanz</strain>
    </source>
</reference>
<feature type="domain" description="FCP1 homology" evidence="3">
    <location>
        <begin position="144"/>
        <end position="366"/>
    </location>
</feature>
<dbReference type="GO" id="GO:0005744">
    <property type="term" value="C:TIM23 mitochondrial import inner membrane translocase complex"/>
    <property type="evidence" value="ECO:0007669"/>
    <property type="project" value="UniProtKB-UniRule"/>
</dbReference>
<sequence>MPQGNRQRSLTPSTATRLTLPELANSDKYAPADSFGRTTSRALYSSPAAKTSKASSSLLNDSSFSSMSISMSSSLYSASPSGVRRASNTSTPSSTPSTVAAEELNDYTRLVCPIKLQEVTAKPRNVSPFDSKKYYSLLPGQSTEHAGRVALALDIDETLVHAVSVPAVTGRTGTVLRFAGDHARSIFNNPCSLSFAGTTHAATSGVAALPVAGIDTASLLQRYRANSDFVVHIAKGLPNEEMVFVKYRPHVHEFLAFATRHFEVIFFTASRACYADPLLDDLLARAGANVAAAPRLRLYREHCAEVRGSKVKDLSLLGRPLHRIALVDNLASSFMFQPRNGVHIKSWYGEAHDTELRTMQHMLGHLAATADVVEVLDKYNSTLPTSPTSPARTPVSSSMRKTNAW</sequence>
<comment type="function">
    <text evidence="1">Essential component of the TIM23 complex, a complex that mediates the translocation of transit peptide-containing proteins across the mitochondrial inner membrane.</text>
</comment>
<dbReference type="InterPro" id="IPR036412">
    <property type="entry name" value="HAD-like_sf"/>
</dbReference>
<evidence type="ECO:0000259" key="3">
    <source>
        <dbReference type="PROSITE" id="PS50969"/>
    </source>
</evidence>
<dbReference type="InterPro" id="IPR004274">
    <property type="entry name" value="FCP1_dom"/>
</dbReference>
<keyword evidence="1" id="KW-0813">Transport</keyword>
<feature type="region of interest" description="Disordered" evidence="2">
    <location>
        <begin position="1"/>
        <end position="37"/>
    </location>
</feature>
<evidence type="ECO:0000256" key="1">
    <source>
        <dbReference type="RuleBase" id="RU365079"/>
    </source>
</evidence>
<keyword evidence="1" id="KW-0811">Translocation</keyword>
<dbReference type="GO" id="GO:0015031">
    <property type="term" value="P:protein transport"/>
    <property type="evidence" value="ECO:0007669"/>
    <property type="project" value="UniProtKB-KW"/>
</dbReference>
<comment type="subcellular location">
    <subcellularLocation>
        <location evidence="1">Mitochondrion inner membrane</location>
        <topology evidence="1">Single-pass membrane protein</topology>
    </subcellularLocation>
</comment>
<keyword evidence="1" id="KW-0653">Protein transport</keyword>
<keyword evidence="1" id="KW-0809">Transit peptide</keyword>
<dbReference type="PROSITE" id="PS50969">
    <property type="entry name" value="FCP1"/>
    <property type="match status" value="1"/>
</dbReference>
<dbReference type="Proteomes" id="UP000051952">
    <property type="component" value="Unassembled WGS sequence"/>
</dbReference>
<proteinExistence type="inferred from homology"/>
<dbReference type="PANTHER" id="PTHR12210">
    <property type="entry name" value="DULLARD PROTEIN PHOSPHATASE"/>
    <property type="match status" value="1"/>
</dbReference>
<dbReference type="Gene3D" id="3.40.50.1000">
    <property type="entry name" value="HAD superfamily/HAD-like"/>
    <property type="match status" value="1"/>
</dbReference>
<feature type="region of interest" description="Disordered" evidence="2">
    <location>
        <begin position="381"/>
        <end position="405"/>
    </location>
</feature>
<dbReference type="CDD" id="cd07521">
    <property type="entry name" value="HAD_FCP1-like"/>
    <property type="match status" value="1"/>
</dbReference>
<keyword evidence="5" id="KW-1185">Reference proteome</keyword>
<dbReference type="InterPro" id="IPR023214">
    <property type="entry name" value="HAD_sf"/>
</dbReference>
<dbReference type="VEuPathDB" id="TriTrypDB:BSAL_38990"/>
<comment type="similarity">
    <text evidence="1">Belongs to the TIM50 family.</text>
</comment>
<dbReference type="SMART" id="SM00577">
    <property type="entry name" value="CPDc"/>
    <property type="match status" value="1"/>
</dbReference>
<gene>
    <name evidence="4" type="ORF">BSAL_38990</name>
</gene>
<dbReference type="InterPro" id="IPR050365">
    <property type="entry name" value="TIM50"/>
</dbReference>
<accession>A0A0S4JMG9</accession>
<dbReference type="EMBL" id="CYKH01002080">
    <property type="protein sequence ID" value="CUG92712.1"/>
    <property type="molecule type" value="Genomic_DNA"/>
</dbReference>
<dbReference type="OrthoDB" id="277011at2759"/>
<evidence type="ECO:0000313" key="4">
    <source>
        <dbReference type="EMBL" id="CUG92712.1"/>
    </source>
</evidence>
<protein>
    <recommendedName>
        <fullName evidence="1">Mitochondrial import inner membrane translocase subunit TIM50</fullName>
    </recommendedName>
</protein>
<feature type="compositionally biased region" description="Polar residues" evidence="2">
    <location>
        <begin position="1"/>
        <end position="17"/>
    </location>
</feature>
<comment type="subunit">
    <text evidence="1">Component of the TIM23 complex.</text>
</comment>
<name>A0A0S4JMG9_BODSA</name>
<evidence type="ECO:0000313" key="5">
    <source>
        <dbReference type="Proteomes" id="UP000051952"/>
    </source>
</evidence>
<evidence type="ECO:0000256" key="2">
    <source>
        <dbReference type="SAM" id="MobiDB-lite"/>
    </source>
</evidence>